<keyword evidence="2" id="KW-1185">Reference proteome</keyword>
<reference evidence="1" key="1">
    <citation type="submission" date="2023-10" db="EMBL/GenBank/DDBJ databases">
        <title>Genome assemblies of two species of porcelain crab, Petrolisthes cinctipes and Petrolisthes manimaculis (Anomura: Porcellanidae).</title>
        <authorList>
            <person name="Angst P."/>
        </authorList>
    </citation>
    <scope>NUCLEOTIDE SEQUENCE</scope>
    <source>
        <strain evidence="1">PB745_01</strain>
        <tissue evidence="1">Gill</tissue>
    </source>
</reference>
<dbReference type="EMBL" id="JAWQEG010000363">
    <property type="protein sequence ID" value="KAK3891212.1"/>
    <property type="molecule type" value="Genomic_DNA"/>
</dbReference>
<comment type="caution">
    <text evidence="1">The sequence shown here is derived from an EMBL/GenBank/DDBJ whole genome shotgun (WGS) entry which is preliminary data.</text>
</comment>
<sequence>MADIMLRQHKEGLYETPEFTESFFKFVTERVVLAQVKSEMDEVEVKTLLNRLISWSVEALVVHMRVITHSWGLCDISGLFKFGEVVHHRARRTSPYAWYPDFEKIWAVFEVQNAVGVGGPPLNVYVALSVGQQGWCVLTPNLHTLVHVLRIHSMSTNFLLEQIKCKSDCGQLCDELVPCVRPSKAPLTYQTNIPTGERSPHDNEDASELLKHIPEAEGHSRSKGFLEANSLLLLYSAVV</sequence>
<proteinExistence type="predicted"/>
<name>A0AAE1GG73_PETCI</name>
<dbReference type="Proteomes" id="UP001286313">
    <property type="component" value="Unassembled WGS sequence"/>
</dbReference>
<organism evidence="1 2">
    <name type="scientific">Petrolisthes cinctipes</name>
    <name type="common">Flat porcelain crab</name>
    <dbReference type="NCBI Taxonomy" id="88211"/>
    <lineage>
        <taxon>Eukaryota</taxon>
        <taxon>Metazoa</taxon>
        <taxon>Ecdysozoa</taxon>
        <taxon>Arthropoda</taxon>
        <taxon>Crustacea</taxon>
        <taxon>Multicrustacea</taxon>
        <taxon>Malacostraca</taxon>
        <taxon>Eumalacostraca</taxon>
        <taxon>Eucarida</taxon>
        <taxon>Decapoda</taxon>
        <taxon>Pleocyemata</taxon>
        <taxon>Anomura</taxon>
        <taxon>Galatheoidea</taxon>
        <taxon>Porcellanidae</taxon>
        <taxon>Petrolisthes</taxon>
    </lineage>
</organism>
<accession>A0AAE1GG73</accession>
<protein>
    <submittedName>
        <fullName evidence="1">Uncharacterized protein</fullName>
    </submittedName>
</protein>
<gene>
    <name evidence="1" type="ORF">Pcinc_004895</name>
</gene>
<evidence type="ECO:0000313" key="1">
    <source>
        <dbReference type="EMBL" id="KAK3891212.1"/>
    </source>
</evidence>
<dbReference type="AlphaFoldDB" id="A0AAE1GG73"/>
<evidence type="ECO:0000313" key="2">
    <source>
        <dbReference type="Proteomes" id="UP001286313"/>
    </source>
</evidence>